<reference evidence="4" key="1">
    <citation type="journal article" date="2019" name="Int. J. Syst. Evol. Microbiol.">
        <title>The Global Catalogue of Microorganisms (GCM) 10K type strain sequencing project: providing services to taxonomists for standard genome sequencing and annotation.</title>
        <authorList>
            <consortium name="The Broad Institute Genomics Platform"/>
            <consortium name="The Broad Institute Genome Sequencing Center for Infectious Disease"/>
            <person name="Wu L."/>
            <person name="Ma J."/>
        </authorList>
    </citation>
    <scope>NUCLEOTIDE SEQUENCE [LARGE SCALE GENOMIC DNA]</scope>
    <source>
        <strain evidence="4">JCM 3272</strain>
    </source>
</reference>
<feature type="compositionally biased region" description="Low complexity" evidence="1">
    <location>
        <begin position="33"/>
        <end position="77"/>
    </location>
</feature>
<dbReference type="EMBL" id="BAAARV010000061">
    <property type="protein sequence ID" value="GAA2364999.1"/>
    <property type="molecule type" value="Genomic_DNA"/>
</dbReference>
<evidence type="ECO:0000256" key="1">
    <source>
        <dbReference type="SAM" id="MobiDB-lite"/>
    </source>
</evidence>
<accession>A0ABP5TZ80</accession>
<name>A0ABP5TZ80_9ACTN</name>
<feature type="signal peptide" evidence="2">
    <location>
        <begin position="1"/>
        <end position="19"/>
    </location>
</feature>
<feature type="region of interest" description="Disordered" evidence="1">
    <location>
        <begin position="33"/>
        <end position="121"/>
    </location>
</feature>
<protein>
    <submittedName>
        <fullName evidence="3">Uncharacterized protein</fullName>
    </submittedName>
</protein>
<gene>
    <name evidence="3" type="ORF">GCM10010170_063290</name>
</gene>
<comment type="caution">
    <text evidence="3">The sequence shown here is derived from an EMBL/GenBank/DDBJ whole genome shotgun (WGS) entry which is preliminary data.</text>
</comment>
<proteinExistence type="predicted"/>
<sequence length="226" mass="23485">MTLVAILVSLISVAVSVYALGVANDAKDAAGSAQQAAPAGNNQPNANNGNEGGNNQPTAAATTARPAVTTKAPRPATSPGELDPKAEFTESWSPSTINLEIHPPSSYGSRNIDLDKPEVGSSGDAADMQLVVSNGEFFTFDRDAKVVTMNSADVQPNDCAAKFDTSRLAPDTQINVKTADLTLCVNTSFEAAQHQGIKWKIVLLHVTGVAADGTVNVALKAWNVPD</sequence>
<evidence type="ECO:0000313" key="4">
    <source>
        <dbReference type="Proteomes" id="UP001501444"/>
    </source>
</evidence>
<keyword evidence="4" id="KW-1185">Reference proteome</keyword>
<organism evidence="3 4">
    <name type="scientific">Dactylosporangium salmoneum</name>
    <dbReference type="NCBI Taxonomy" id="53361"/>
    <lineage>
        <taxon>Bacteria</taxon>
        <taxon>Bacillati</taxon>
        <taxon>Actinomycetota</taxon>
        <taxon>Actinomycetes</taxon>
        <taxon>Micromonosporales</taxon>
        <taxon>Micromonosporaceae</taxon>
        <taxon>Dactylosporangium</taxon>
    </lineage>
</organism>
<keyword evidence="2" id="KW-0732">Signal</keyword>
<dbReference type="Proteomes" id="UP001501444">
    <property type="component" value="Unassembled WGS sequence"/>
</dbReference>
<evidence type="ECO:0000256" key="2">
    <source>
        <dbReference type="SAM" id="SignalP"/>
    </source>
</evidence>
<feature type="chain" id="PRO_5045038041" evidence="2">
    <location>
        <begin position="20"/>
        <end position="226"/>
    </location>
</feature>
<evidence type="ECO:0000313" key="3">
    <source>
        <dbReference type="EMBL" id="GAA2364999.1"/>
    </source>
</evidence>